<sequence>MRAFRIAASVFGASALAEDAANIAIPTTSQYPSRILTSYRPSGASQHVLSFMCPRVRPSVERLPRAAVAARAEPTAPAPAADTARRDVGTGLPSGGRVLGSVGCGLSSTDPSGSILESSSVRSICSTPLFAMIFARFA</sequence>
<accession>A9GH16</accession>
<name>A9GH16_SORC5</name>
<evidence type="ECO:0000256" key="1">
    <source>
        <dbReference type="SAM" id="MobiDB-lite"/>
    </source>
</evidence>
<dbReference type="KEGG" id="scl:sce6231"/>
<keyword evidence="3" id="KW-1185">Reference proteome</keyword>
<dbReference type="STRING" id="448385.sce6231"/>
<feature type="region of interest" description="Disordered" evidence="1">
    <location>
        <begin position="67"/>
        <end position="94"/>
    </location>
</feature>
<dbReference type="Proteomes" id="UP000002139">
    <property type="component" value="Chromosome"/>
</dbReference>
<evidence type="ECO:0000313" key="3">
    <source>
        <dbReference type="Proteomes" id="UP000002139"/>
    </source>
</evidence>
<protein>
    <submittedName>
        <fullName evidence="2">Secreted protein</fullName>
    </submittedName>
</protein>
<dbReference type="EMBL" id="AM746676">
    <property type="protein sequence ID" value="CAN96398.1"/>
    <property type="molecule type" value="Genomic_DNA"/>
</dbReference>
<proteinExistence type="predicted"/>
<dbReference type="AlphaFoldDB" id="A9GH16"/>
<organism evidence="2 3">
    <name type="scientific">Sorangium cellulosum (strain So ce56)</name>
    <name type="common">Polyangium cellulosum (strain So ce56)</name>
    <dbReference type="NCBI Taxonomy" id="448385"/>
    <lineage>
        <taxon>Bacteria</taxon>
        <taxon>Pseudomonadati</taxon>
        <taxon>Myxococcota</taxon>
        <taxon>Polyangia</taxon>
        <taxon>Polyangiales</taxon>
        <taxon>Polyangiaceae</taxon>
        <taxon>Sorangium</taxon>
    </lineage>
</organism>
<feature type="compositionally biased region" description="Low complexity" evidence="1">
    <location>
        <begin position="67"/>
        <end position="82"/>
    </location>
</feature>
<gene>
    <name evidence="2" type="ordered locus">sce6231</name>
</gene>
<reference evidence="2 3" key="1">
    <citation type="journal article" date="2007" name="Nat. Biotechnol.">
        <title>Complete genome sequence of the myxobacterium Sorangium cellulosum.</title>
        <authorList>
            <person name="Schneiker S."/>
            <person name="Perlova O."/>
            <person name="Kaiser O."/>
            <person name="Gerth K."/>
            <person name="Alici A."/>
            <person name="Altmeyer M.O."/>
            <person name="Bartels D."/>
            <person name="Bekel T."/>
            <person name="Beyer S."/>
            <person name="Bode E."/>
            <person name="Bode H.B."/>
            <person name="Bolten C.J."/>
            <person name="Choudhuri J.V."/>
            <person name="Doss S."/>
            <person name="Elnakady Y.A."/>
            <person name="Frank B."/>
            <person name="Gaigalat L."/>
            <person name="Goesmann A."/>
            <person name="Groeger C."/>
            <person name="Gross F."/>
            <person name="Jelsbak L."/>
            <person name="Jelsbak L."/>
            <person name="Kalinowski J."/>
            <person name="Kegler C."/>
            <person name="Knauber T."/>
            <person name="Konietzny S."/>
            <person name="Kopp M."/>
            <person name="Krause L."/>
            <person name="Krug D."/>
            <person name="Linke B."/>
            <person name="Mahmud T."/>
            <person name="Martinez-Arias R."/>
            <person name="McHardy A.C."/>
            <person name="Merai M."/>
            <person name="Meyer F."/>
            <person name="Mormann S."/>
            <person name="Munoz-Dorado J."/>
            <person name="Perez J."/>
            <person name="Pradella S."/>
            <person name="Rachid S."/>
            <person name="Raddatz G."/>
            <person name="Rosenau F."/>
            <person name="Rueckert C."/>
            <person name="Sasse F."/>
            <person name="Scharfe M."/>
            <person name="Schuster S.C."/>
            <person name="Suen G."/>
            <person name="Treuner-Lange A."/>
            <person name="Velicer G.J."/>
            <person name="Vorholter F.-J."/>
            <person name="Weissman K.J."/>
            <person name="Welch R.D."/>
            <person name="Wenzel S.C."/>
            <person name="Whitworth D.E."/>
            <person name="Wilhelm S."/>
            <person name="Wittmann C."/>
            <person name="Bloecker H."/>
            <person name="Puehler A."/>
            <person name="Mueller R."/>
        </authorList>
    </citation>
    <scope>NUCLEOTIDE SEQUENCE [LARGE SCALE GENOMIC DNA]</scope>
    <source>
        <strain evidence="3">So ce56</strain>
    </source>
</reference>
<evidence type="ECO:0000313" key="2">
    <source>
        <dbReference type="EMBL" id="CAN96398.1"/>
    </source>
</evidence>
<dbReference type="HOGENOM" id="CLU_1853913_0_0_7"/>